<evidence type="ECO:0000313" key="2">
    <source>
        <dbReference type="Proteomes" id="UP000242791"/>
    </source>
</evidence>
<comment type="caution">
    <text evidence="1">The sequence shown here is derived from an EMBL/GenBank/DDBJ whole genome shotgun (WGS) entry which is preliminary data.</text>
</comment>
<evidence type="ECO:0000313" key="1">
    <source>
        <dbReference type="EMBL" id="OJD22385.1"/>
    </source>
</evidence>
<name>A0A1J9Q1D5_9EURO</name>
<sequence length="171" mass="19906">MVEDLSRRYDDYDHAMYIKAVSDHLGEGPFWFFVDNLSYDRGPTFLVNLSRLSRLLGTQYPTDNTLSSDQAPGLLLSITPQSTDDDLRPSRPRRYTSIVTDDPFRTRPSVRTNNLIPVLEDYDDSSTLCQSCEDEGHNKRKNFFLNWLKEESILHRLSNLVKERMENLNIE</sequence>
<reference evidence="1 2" key="1">
    <citation type="submission" date="2015-08" db="EMBL/GenBank/DDBJ databases">
        <title>Emmonsia species relationships and genome sequence.</title>
        <authorList>
            <person name="Cuomo C.A."/>
            <person name="Schwartz I.S."/>
            <person name="Kenyon C."/>
            <person name="De Hoog G.S."/>
            <person name="Govender N.P."/>
            <person name="Botha A."/>
            <person name="Moreno L."/>
            <person name="De Vries M."/>
            <person name="Munoz J.F."/>
            <person name="Stielow J.B."/>
        </authorList>
    </citation>
    <scope>NUCLEOTIDE SEQUENCE [LARGE SCALE GENOMIC DNA]</scope>
    <source>
        <strain evidence="1 2">EI222</strain>
    </source>
</reference>
<protein>
    <submittedName>
        <fullName evidence="1">Uncharacterized protein</fullName>
    </submittedName>
</protein>
<gene>
    <name evidence="1" type="ORF">ACJ73_06263</name>
</gene>
<organism evidence="1 2">
    <name type="scientific">Blastomyces percursus</name>
    <dbReference type="NCBI Taxonomy" id="1658174"/>
    <lineage>
        <taxon>Eukaryota</taxon>
        <taxon>Fungi</taxon>
        <taxon>Dikarya</taxon>
        <taxon>Ascomycota</taxon>
        <taxon>Pezizomycotina</taxon>
        <taxon>Eurotiomycetes</taxon>
        <taxon>Eurotiomycetidae</taxon>
        <taxon>Onygenales</taxon>
        <taxon>Ajellomycetaceae</taxon>
        <taxon>Blastomyces</taxon>
    </lineage>
</organism>
<proteinExistence type="predicted"/>
<dbReference type="VEuPathDB" id="FungiDB:ACJ73_06263"/>
<dbReference type="Proteomes" id="UP000242791">
    <property type="component" value="Unassembled WGS sequence"/>
</dbReference>
<accession>A0A1J9Q1D5</accession>
<dbReference type="AlphaFoldDB" id="A0A1J9Q1D5"/>
<dbReference type="EMBL" id="LGTZ01001078">
    <property type="protein sequence ID" value="OJD22385.1"/>
    <property type="molecule type" value="Genomic_DNA"/>
</dbReference>
<keyword evidence="2" id="KW-1185">Reference proteome</keyword>
<dbReference type="OrthoDB" id="10562110at2759"/>